<protein>
    <recommendedName>
        <fullName evidence="3">Pyoverdine/dityrosine biosynthesis protein</fullName>
    </recommendedName>
</protein>
<keyword evidence="2" id="KW-1185">Reference proteome</keyword>
<proteinExistence type="predicted"/>
<organism evidence="1 2">
    <name type="scientific">Pigmentiphaga humi</name>
    <dbReference type="NCBI Taxonomy" id="2478468"/>
    <lineage>
        <taxon>Bacteria</taxon>
        <taxon>Pseudomonadati</taxon>
        <taxon>Pseudomonadota</taxon>
        <taxon>Betaproteobacteria</taxon>
        <taxon>Burkholderiales</taxon>
        <taxon>Alcaligenaceae</taxon>
        <taxon>Pigmentiphaga</taxon>
    </lineage>
</organism>
<dbReference type="RefSeq" id="WP_160142265.1">
    <property type="nucleotide sequence ID" value="NZ_UWPJ01000023.1"/>
</dbReference>
<dbReference type="AlphaFoldDB" id="A0A3P4B6B8"/>
<accession>A0A3P4B6B8</accession>
<reference evidence="1 2" key="1">
    <citation type="submission" date="2018-10" db="EMBL/GenBank/DDBJ databases">
        <authorList>
            <person name="Criscuolo A."/>
        </authorList>
    </citation>
    <scope>NUCLEOTIDE SEQUENCE [LARGE SCALE GENOMIC DNA]</scope>
    <source>
        <strain evidence="1">DnA1</strain>
    </source>
</reference>
<dbReference type="Proteomes" id="UP000277294">
    <property type="component" value="Unassembled WGS sequence"/>
</dbReference>
<gene>
    <name evidence="1" type="ORF">PIGHUM_02801</name>
</gene>
<sequence>MNGPVRIADTPALDPVQRQALAATLQRLSGAPDDPAPPALGAPAEALLQAVLARPWRRSAACSATVDDLRRKLAAACADGQPLVFTLPFGGYKSWRLAGAPDMDWAELFWIDYLRHYAARLAALHPPGVELHFTYLHGVLGWVNQLELRDQDRYIAQLRALLAAQSSPRVRLQCIDLAAPAGGPQAVLAELRRREASAAEPTAPQLASAARNLVHPGAAQGQPPSGPAWQAAVRQAARRCAAMESLEFRRRYNKFGPRIQLTHIRGASLAVHLGSCRSAIVQPWVASGYLTWRGGQWLECLDSGAGTHPACADVAVDHRLAALAPGLGTLRLALPSSRAA</sequence>
<dbReference type="EMBL" id="UWPJ01000023">
    <property type="protein sequence ID" value="VCU70725.1"/>
    <property type="molecule type" value="Genomic_DNA"/>
</dbReference>
<evidence type="ECO:0000313" key="2">
    <source>
        <dbReference type="Proteomes" id="UP000277294"/>
    </source>
</evidence>
<evidence type="ECO:0000313" key="1">
    <source>
        <dbReference type="EMBL" id="VCU70725.1"/>
    </source>
</evidence>
<evidence type="ECO:0008006" key="3">
    <source>
        <dbReference type="Google" id="ProtNLM"/>
    </source>
</evidence>
<dbReference type="OrthoDB" id="9204636at2"/>
<name>A0A3P4B6B8_9BURK</name>